<gene>
    <name evidence="1" type="ORF">B1H29_06605</name>
</gene>
<sequence>MRFAPLRAPLRAALFFGRLLTGPLAGRLVLLVALVLVLRALAVVLRVLRGLGVTGVAGSGARRPGRHAGELVAHLGGTPVQAVGERVDLPLDHGARGRLAHAPQIGA</sequence>
<evidence type="ECO:0000313" key="2">
    <source>
        <dbReference type="Proteomes" id="UP000189443"/>
    </source>
</evidence>
<dbReference type="AlphaFoldDB" id="A0A1S6J4E2"/>
<keyword evidence="2" id="KW-1185">Reference proteome</keyword>
<name>A0A1S6J4E2_9ACTN</name>
<organism evidence="1 2">
    <name type="scientific">Streptomyces pactum</name>
    <dbReference type="NCBI Taxonomy" id="68249"/>
    <lineage>
        <taxon>Bacteria</taxon>
        <taxon>Bacillati</taxon>
        <taxon>Actinomycetota</taxon>
        <taxon>Actinomycetes</taxon>
        <taxon>Kitasatosporales</taxon>
        <taxon>Streptomycetaceae</taxon>
        <taxon>Streptomyces</taxon>
    </lineage>
</organism>
<protein>
    <submittedName>
        <fullName evidence="1">Uncharacterized protein</fullName>
    </submittedName>
</protein>
<dbReference type="Proteomes" id="UP000189443">
    <property type="component" value="Chromosome"/>
</dbReference>
<proteinExistence type="predicted"/>
<evidence type="ECO:0000313" key="1">
    <source>
        <dbReference type="EMBL" id="AQS66639.1"/>
    </source>
</evidence>
<dbReference type="EMBL" id="CP019724">
    <property type="protein sequence ID" value="AQS66639.1"/>
    <property type="molecule type" value="Genomic_DNA"/>
</dbReference>
<reference evidence="1 2" key="1">
    <citation type="submission" date="2017-02" db="EMBL/GenBank/DDBJ databases">
        <title>Streptomyces pactum ACT12 Genome sequencing and assembly.</title>
        <authorList>
            <person name="Xue Q."/>
            <person name="Yan X."/>
            <person name="Jia L."/>
            <person name="Yan H."/>
        </authorList>
    </citation>
    <scope>NUCLEOTIDE SEQUENCE [LARGE SCALE GENOMIC DNA]</scope>
    <source>
        <strain evidence="1 2">ACT12</strain>
    </source>
</reference>
<dbReference type="KEGG" id="spac:B1H29_06605"/>
<accession>A0A1S6J4E2</accession>